<feature type="repeat" description="TPR" evidence="1">
    <location>
        <begin position="183"/>
        <end position="216"/>
    </location>
</feature>
<gene>
    <name evidence="3" type="ORF">FXF49_11190</name>
</gene>
<organism evidence="3 4">
    <name type="scientific">Flexistipes sinusarabici</name>
    <dbReference type="NCBI Taxonomy" id="2352"/>
    <lineage>
        <taxon>Bacteria</taxon>
        <taxon>Pseudomonadati</taxon>
        <taxon>Deferribacterota</taxon>
        <taxon>Deferribacteres</taxon>
        <taxon>Deferribacterales</taxon>
        <taxon>Flexistipitaceae</taxon>
        <taxon>Flexistipes</taxon>
    </lineage>
</organism>
<feature type="transmembrane region" description="Helical" evidence="2">
    <location>
        <begin position="33"/>
        <end position="56"/>
    </location>
</feature>
<evidence type="ECO:0000313" key="4">
    <source>
        <dbReference type="Proteomes" id="UP000323337"/>
    </source>
</evidence>
<protein>
    <submittedName>
        <fullName evidence="3">Tetratricopeptide repeat protein</fullName>
    </submittedName>
</protein>
<name>A0A5D0MJE6_FLESI</name>
<dbReference type="Pfam" id="PF13181">
    <property type="entry name" value="TPR_8"/>
    <property type="match status" value="1"/>
</dbReference>
<keyword evidence="2" id="KW-1133">Transmembrane helix</keyword>
<evidence type="ECO:0000256" key="2">
    <source>
        <dbReference type="SAM" id="Phobius"/>
    </source>
</evidence>
<dbReference type="SUPFAM" id="SSF48452">
    <property type="entry name" value="TPR-like"/>
    <property type="match status" value="1"/>
</dbReference>
<dbReference type="InterPro" id="IPR019734">
    <property type="entry name" value="TPR_rpt"/>
</dbReference>
<evidence type="ECO:0000313" key="3">
    <source>
        <dbReference type="EMBL" id="TYB32502.1"/>
    </source>
</evidence>
<reference evidence="3 4" key="1">
    <citation type="submission" date="2019-08" db="EMBL/GenBank/DDBJ databases">
        <title>Genomic characterization of a novel candidate phylum (ARYD3) from a high temperature, high salinity tertiary oil reservoir in north central Oklahoma, USA.</title>
        <authorList>
            <person name="Youssef N.H."/>
            <person name="Yadav A."/>
            <person name="Elshahed M.S."/>
        </authorList>
    </citation>
    <scope>NUCLEOTIDE SEQUENCE [LARGE SCALE GENOMIC DNA]</scope>
    <source>
        <strain evidence="3">ARYD1</strain>
    </source>
</reference>
<keyword evidence="2" id="KW-0812">Transmembrane</keyword>
<evidence type="ECO:0000256" key="1">
    <source>
        <dbReference type="PROSITE-ProRule" id="PRU00339"/>
    </source>
</evidence>
<comment type="caution">
    <text evidence="3">The sequence shown here is derived from an EMBL/GenBank/DDBJ whole genome shotgun (WGS) entry which is preliminary data.</text>
</comment>
<dbReference type="PROSITE" id="PS50005">
    <property type="entry name" value="TPR"/>
    <property type="match status" value="1"/>
</dbReference>
<sequence length="240" mass="27656">MSEIADALKKLKDNKNSRKSAGSYSKKYSFPHFSLSTIYILTAIIILIIPAGMYYYHTQNIIKNINHTSITPVNVLQDKFNNKLADYQETMSEKNTNDFYLLLLSGNYDKAEKIAEKSENKSLLAMLYFFTGNLSKSKIICENILNRNPENPEILNILSMIYFKIGDFEKSAEIQAKIEEENYKTLLNKAVIYEKMGNFSQALNSYSKSLNYMKQSDKPLGESFLKRTLKRKIFMLGKKP</sequence>
<keyword evidence="2" id="KW-0472">Membrane</keyword>
<dbReference type="SMART" id="SM00028">
    <property type="entry name" value="TPR"/>
    <property type="match status" value="2"/>
</dbReference>
<dbReference type="RefSeq" id="WP_303701987.1">
    <property type="nucleotide sequence ID" value="NZ_VSIV01000338.1"/>
</dbReference>
<proteinExistence type="predicted"/>
<dbReference type="AlphaFoldDB" id="A0A5D0MJE6"/>
<dbReference type="Gene3D" id="1.25.40.10">
    <property type="entry name" value="Tetratricopeptide repeat domain"/>
    <property type="match status" value="1"/>
</dbReference>
<dbReference type="EMBL" id="VSIV01000338">
    <property type="protein sequence ID" value="TYB32502.1"/>
    <property type="molecule type" value="Genomic_DNA"/>
</dbReference>
<accession>A0A5D0MJE6</accession>
<dbReference type="Proteomes" id="UP000323337">
    <property type="component" value="Unassembled WGS sequence"/>
</dbReference>
<keyword evidence="1" id="KW-0802">TPR repeat</keyword>
<dbReference type="InterPro" id="IPR011990">
    <property type="entry name" value="TPR-like_helical_dom_sf"/>
</dbReference>